<comment type="caution">
    <text evidence="12">The sequence shown here is derived from an EMBL/GenBank/DDBJ whole genome shotgun (WGS) entry which is preliminary data.</text>
</comment>
<dbReference type="AlphaFoldDB" id="A0AA36CP92"/>
<dbReference type="SUPFAM" id="SSF48452">
    <property type="entry name" value="TPR-like"/>
    <property type="match status" value="1"/>
</dbReference>
<comment type="similarity">
    <text evidence="9">Belongs to the Tom70 family.</text>
</comment>
<keyword evidence="2 11" id="KW-0812">Transmembrane</keyword>
<dbReference type="GO" id="GO:0008320">
    <property type="term" value="F:protein transmembrane transporter activity"/>
    <property type="evidence" value="ECO:0007669"/>
    <property type="project" value="TreeGrafter"/>
</dbReference>
<evidence type="ECO:0000256" key="5">
    <source>
        <dbReference type="ARBA" id="ARBA00022803"/>
    </source>
</evidence>
<dbReference type="Gene3D" id="1.25.40.10">
    <property type="entry name" value="Tetratricopeptide repeat domain"/>
    <property type="match status" value="2"/>
</dbReference>
<evidence type="ECO:0000256" key="8">
    <source>
        <dbReference type="ARBA" id="ARBA00023136"/>
    </source>
</evidence>
<keyword evidence="5 10" id="KW-0802">TPR repeat</keyword>
<evidence type="ECO:0000256" key="3">
    <source>
        <dbReference type="ARBA" id="ARBA00022737"/>
    </source>
</evidence>
<evidence type="ECO:0000256" key="4">
    <source>
        <dbReference type="ARBA" id="ARBA00022787"/>
    </source>
</evidence>
<dbReference type="GO" id="GO:0005741">
    <property type="term" value="C:mitochondrial outer membrane"/>
    <property type="evidence" value="ECO:0007669"/>
    <property type="project" value="UniProtKB-SubCell"/>
</dbReference>
<dbReference type="GO" id="GO:0030150">
    <property type="term" value="P:protein import into mitochondrial matrix"/>
    <property type="evidence" value="ECO:0007669"/>
    <property type="project" value="TreeGrafter"/>
</dbReference>
<name>A0AA36CP92_9BILA</name>
<dbReference type="PANTHER" id="PTHR46208:SF1">
    <property type="entry name" value="MITOCHONDRIAL IMPORT RECEPTOR SUBUNIT TOM70"/>
    <property type="match status" value="1"/>
</dbReference>
<evidence type="ECO:0000256" key="7">
    <source>
        <dbReference type="ARBA" id="ARBA00023128"/>
    </source>
</evidence>
<dbReference type="GO" id="GO:0045039">
    <property type="term" value="P:protein insertion into mitochondrial inner membrane"/>
    <property type="evidence" value="ECO:0007669"/>
    <property type="project" value="TreeGrafter"/>
</dbReference>
<feature type="non-terminal residue" evidence="12">
    <location>
        <position position="1"/>
    </location>
</feature>
<protein>
    <recommendedName>
        <fullName evidence="14">Mitochondrial import receptor subunit TOM70</fullName>
    </recommendedName>
</protein>
<keyword evidence="8 11" id="KW-0472">Membrane</keyword>
<evidence type="ECO:0000256" key="2">
    <source>
        <dbReference type="ARBA" id="ARBA00022692"/>
    </source>
</evidence>
<evidence type="ECO:0000256" key="6">
    <source>
        <dbReference type="ARBA" id="ARBA00022989"/>
    </source>
</evidence>
<accession>A0AA36CP92</accession>
<gene>
    <name evidence="12" type="ORF">MSPICULIGERA_LOCUS10309</name>
</gene>
<evidence type="ECO:0000313" key="12">
    <source>
        <dbReference type="EMBL" id="CAJ0571911.1"/>
    </source>
</evidence>
<organism evidence="12 13">
    <name type="scientific">Mesorhabditis spiculigera</name>
    <dbReference type="NCBI Taxonomy" id="96644"/>
    <lineage>
        <taxon>Eukaryota</taxon>
        <taxon>Metazoa</taxon>
        <taxon>Ecdysozoa</taxon>
        <taxon>Nematoda</taxon>
        <taxon>Chromadorea</taxon>
        <taxon>Rhabditida</taxon>
        <taxon>Rhabditina</taxon>
        <taxon>Rhabditomorpha</taxon>
        <taxon>Rhabditoidea</taxon>
        <taxon>Rhabditidae</taxon>
        <taxon>Mesorhabditinae</taxon>
        <taxon>Mesorhabditis</taxon>
    </lineage>
</organism>
<dbReference type="GO" id="GO:0030943">
    <property type="term" value="F:mitochondrion targeting sequence binding"/>
    <property type="evidence" value="ECO:0007669"/>
    <property type="project" value="TreeGrafter"/>
</dbReference>
<dbReference type="PROSITE" id="PS50005">
    <property type="entry name" value="TPR"/>
    <property type="match status" value="1"/>
</dbReference>
<dbReference type="InterPro" id="IPR019734">
    <property type="entry name" value="TPR_rpt"/>
</dbReference>
<dbReference type="Proteomes" id="UP001177023">
    <property type="component" value="Unassembled WGS sequence"/>
</dbReference>
<evidence type="ECO:0000256" key="10">
    <source>
        <dbReference type="PROSITE-ProRule" id="PRU00339"/>
    </source>
</evidence>
<reference evidence="12" key="1">
    <citation type="submission" date="2023-06" db="EMBL/GenBank/DDBJ databases">
        <authorList>
            <person name="Delattre M."/>
        </authorList>
    </citation>
    <scope>NUCLEOTIDE SEQUENCE</scope>
    <source>
        <strain evidence="12">AF72</strain>
    </source>
</reference>
<dbReference type="PANTHER" id="PTHR46208">
    <property type="entry name" value="MITOCHONDRIAL IMPORT RECEPTOR SUBUNIT TOM70"/>
    <property type="match status" value="1"/>
</dbReference>
<dbReference type="EMBL" id="CATQJA010002587">
    <property type="protein sequence ID" value="CAJ0571911.1"/>
    <property type="molecule type" value="Genomic_DNA"/>
</dbReference>
<evidence type="ECO:0000256" key="11">
    <source>
        <dbReference type="SAM" id="Phobius"/>
    </source>
</evidence>
<evidence type="ECO:0008006" key="14">
    <source>
        <dbReference type="Google" id="ProtNLM"/>
    </source>
</evidence>
<dbReference type="InterPro" id="IPR011990">
    <property type="entry name" value="TPR-like_helical_dom_sf"/>
</dbReference>
<evidence type="ECO:0000256" key="9">
    <source>
        <dbReference type="ARBA" id="ARBA00038030"/>
    </source>
</evidence>
<proteinExistence type="inferred from homology"/>
<evidence type="ECO:0000313" key="13">
    <source>
        <dbReference type="Proteomes" id="UP001177023"/>
    </source>
</evidence>
<keyword evidence="6 11" id="KW-1133">Transmembrane helix</keyword>
<dbReference type="SMART" id="SM00028">
    <property type="entry name" value="TPR"/>
    <property type="match status" value="3"/>
</dbReference>
<comment type="subcellular location">
    <subcellularLocation>
        <location evidence="1">Mitochondrion outer membrane</location>
        <topology evidence="1">Single-pass membrane protein</topology>
    </subcellularLocation>
</comment>
<evidence type="ECO:0000256" key="1">
    <source>
        <dbReference type="ARBA" id="ARBA00004572"/>
    </source>
</evidence>
<sequence>MNSSSGSSDVSRRLAVAAAVAVGAVGVGAGLYYLSKKKPTVADKKKEAAAKSLEQESTPSKLSRMTALELKELGNKLFSVKKYERAIEIFTHAIEKCGPGDEELAAACFQNRAASREFLPNASLEEIIADCQMAINNRPGYGKAYMRKARQYEKQGKNRDALIELFTATHVEPSLDSNIGEMLGRIAGVVAEEEKKLWIEENQPKNQLTPVRHEKVYAWLRKFGEHDPVRCDIVNGVVADGPYYDALKLIRDRKYDDVVDTLTPVDESEVTLADYLKVLLLLARFQYWQNRRSLADDSLIKFEEKFATLAEVDKEMFGDYMKARLCLSIEIARDKDELKPLFEKAIGIDKEYIDFYTTAVIRYTQMNEIEAANEVSSSEGIVPTTNLSLAKLMVGILLGVKNQDMSLAMDSPTPYALSLLSKVYTLFQSPADALENINKVLEMEPNESAHYFESSLMSSSEDEMWTRLNRCIELEPHHAEANLMLASLRVNKGGAAAISLEDYNFCCACLDRAMKVFVPDSVDFPVVDSVFQMMAVLKTKREAGVRLGVE</sequence>
<keyword evidence="3" id="KW-0677">Repeat</keyword>
<feature type="transmembrane region" description="Helical" evidence="11">
    <location>
        <begin position="14"/>
        <end position="34"/>
    </location>
</feature>
<keyword evidence="4" id="KW-1000">Mitochondrion outer membrane</keyword>
<keyword evidence="13" id="KW-1185">Reference proteome</keyword>
<feature type="repeat" description="TPR" evidence="10">
    <location>
        <begin position="414"/>
        <end position="447"/>
    </location>
</feature>
<keyword evidence="7" id="KW-0496">Mitochondrion</keyword>